<keyword evidence="1 4" id="KW-0560">Oxidoreductase</keyword>
<evidence type="ECO:0000313" key="5">
    <source>
        <dbReference type="Proteomes" id="UP000016646"/>
    </source>
</evidence>
<dbReference type="Gene3D" id="3.40.50.1970">
    <property type="match status" value="1"/>
</dbReference>
<sequence>MDQLKEAYRLLKEWKGDSYIFGLSVIDQIGKITLRFGKKALLVSNTTYMKPFADTVVKYLNESGVELAGGCICPDAKPNAPREDVYRIESYILHTKPDCIIALGGGSTIDACKAACALATLGGKVTPEIDHYFGTGVVTKELQATHSKMLPLIAIETSASSGAHLTKYANITDPVIGQKKLIVDESIVPDVSVFDYSVTKSMPLKVTIDGALDAIAHTFEVFCGAKEASYDKTKELAECAISLCAEYAHKLIANPSDMQAREAIGLATDLGGYAIMIGGTSGAHLTSFSLVDIVGHGTACGIMNPYYAILYSKAIQPQLKVVGKIFKKFGYTNDDVDNLSGRDLALSVAKAMIAYGKSINAPTTLGEIEGFTEEHIKRALSAAKDPQLDMKLRNMPVPMNASLVDEYMGPVLRAAVSGDMSIIKEL</sequence>
<dbReference type="InterPro" id="IPR039697">
    <property type="entry name" value="Alcohol_dehydrogenase_Fe"/>
</dbReference>
<dbReference type="Gene3D" id="1.20.1090.10">
    <property type="entry name" value="Dehydroquinate synthase-like - alpha domain"/>
    <property type="match status" value="1"/>
</dbReference>
<keyword evidence="5" id="KW-1185">Reference proteome</keyword>
<reference evidence="4 5" key="1">
    <citation type="submission" date="2013-08" db="EMBL/GenBank/DDBJ databases">
        <authorList>
            <person name="Durkin A.S."/>
            <person name="Haft D.R."/>
            <person name="McCorrison J."/>
            <person name="Torralba M."/>
            <person name="Gillis M."/>
            <person name="Haft D.H."/>
            <person name="Methe B."/>
            <person name="Sutton G."/>
            <person name="Nelson K.E."/>
        </authorList>
    </citation>
    <scope>NUCLEOTIDE SEQUENCE [LARGE SCALE GENOMIC DNA]</scope>
    <source>
        <strain evidence="4 5">ATCC 35536</strain>
    </source>
</reference>
<organism evidence="4 5">
    <name type="scientific">Treponema socranskii subsp. socranskii VPI DR56BR1116 = ATCC 35536</name>
    <dbReference type="NCBI Taxonomy" id="1125725"/>
    <lineage>
        <taxon>Bacteria</taxon>
        <taxon>Pseudomonadati</taxon>
        <taxon>Spirochaetota</taxon>
        <taxon>Spirochaetia</taxon>
        <taxon>Spirochaetales</taxon>
        <taxon>Treponemataceae</taxon>
        <taxon>Treponema</taxon>
    </lineage>
</organism>
<comment type="caution">
    <text evidence="4">The sequence shown here is derived from an EMBL/GenBank/DDBJ whole genome shotgun (WGS) entry which is preliminary data.</text>
</comment>
<gene>
    <name evidence="4" type="ORF">HMPREF0860_1674</name>
</gene>
<dbReference type="EC" id="1.1.1.1" evidence="4"/>
<dbReference type="GO" id="GO:0004022">
    <property type="term" value="F:alcohol dehydrogenase (NAD+) activity"/>
    <property type="evidence" value="ECO:0007669"/>
    <property type="project" value="UniProtKB-EC"/>
</dbReference>
<evidence type="ECO:0000259" key="3">
    <source>
        <dbReference type="Pfam" id="PF25137"/>
    </source>
</evidence>
<evidence type="ECO:0000259" key="2">
    <source>
        <dbReference type="Pfam" id="PF00465"/>
    </source>
</evidence>
<dbReference type="CDD" id="cd08551">
    <property type="entry name" value="Fe-ADH"/>
    <property type="match status" value="1"/>
</dbReference>
<name>A0ABN0P6B8_TRESO</name>
<evidence type="ECO:0000313" key="4">
    <source>
        <dbReference type="EMBL" id="ERK04445.1"/>
    </source>
</evidence>
<dbReference type="InterPro" id="IPR001670">
    <property type="entry name" value="ADH_Fe/GldA"/>
</dbReference>
<proteinExistence type="predicted"/>
<feature type="domain" description="Alcohol dehydrogenase iron-type/glycerol dehydrogenase GldA" evidence="2">
    <location>
        <begin position="18"/>
        <end position="195"/>
    </location>
</feature>
<dbReference type="EMBL" id="AVQI01000022">
    <property type="protein sequence ID" value="ERK04445.1"/>
    <property type="molecule type" value="Genomic_DNA"/>
</dbReference>
<dbReference type="InterPro" id="IPR018211">
    <property type="entry name" value="ADH_Fe_CS"/>
</dbReference>
<accession>A0ABN0P6B8</accession>
<dbReference type="Pfam" id="PF00465">
    <property type="entry name" value="Fe-ADH"/>
    <property type="match status" value="1"/>
</dbReference>
<evidence type="ECO:0000256" key="1">
    <source>
        <dbReference type="ARBA" id="ARBA00023002"/>
    </source>
</evidence>
<dbReference type="SUPFAM" id="SSF56796">
    <property type="entry name" value="Dehydroquinate synthase-like"/>
    <property type="match status" value="1"/>
</dbReference>
<dbReference type="Proteomes" id="UP000016646">
    <property type="component" value="Unassembled WGS sequence"/>
</dbReference>
<feature type="domain" description="Fe-containing alcohol dehydrogenase-like C-terminal" evidence="3">
    <location>
        <begin position="207"/>
        <end position="385"/>
    </location>
</feature>
<protein>
    <submittedName>
        <fullName evidence="4">Alcohol dehydrogenase, iron-dependent</fullName>
        <ecNumber evidence="4">1.1.1.1</ecNumber>
    </submittedName>
</protein>
<dbReference type="PROSITE" id="PS00913">
    <property type="entry name" value="ADH_IRON_1"/>
    <property type="match status" value="1"/>
</dbReference>
<dbReference type="PANTHER" id="PTHR11496">
    <property type="entry name" value="ALCOHOL DEHYDROGENASE"/>
    <property type="match status" value="1"/>
</dbReference>
<dbReference type="PANTHER" id="PTHR11496:SF83">
    <property type="entry name" value="HYDROXYACID-OXOACID TRANSHYDROGENASE, MITOCHONDRIAL"/>
    <property type="match status" value="1"/>
</dbReference>
<dbReference type="InterPro" id="IPR056798">
    <property type="entry name" value="ADH_Fe_C"/>
</dbReference>
<dbReference type="Pfam" id="PF25137">
    <property type="entry name" value="ADH_Fe_C"/>
    <property type="match status" value="1"/>
</dbReference>
<dbReference type="RefSeq" id="WP_021495510.1">
    <property type="nucleotide sequence ID" value="NZ_AVQI01000022.1"/>
</dbReference>